<gene>
    <name evidence="12" type="ORF">QTO34_019292</name>
</gene>
<keyword evidence="7 10" id="KW-1133">Transmembrane helix</keyword>
<evidence type="ECO:0000256" key="2">
    <source>
        <dbReference type="ARBA" id="ARBA00004651"/>
    </source>
</evidence>
<dbReference type="GO" id="GO:0005922">
    <property type="term" value="C:connexin complex"/>
    <property type="evidence" value="ECO:0007669"/>
    <property type="project" value="InterPro"/>
</dbReference>
<evidence type="ECO:0000256" key="6">
    <source>
        <dbReference type="ARBA" id="ARBA00022949"/>
    </source>
</evidence>
<dbReference type="EMBL" id="JAULJE010000009">
    <property type="protein sequence ID" value="KAK1338638.1"/>
    <property type="molecule type" value="Genomic_DNA"/>
</dbReference>
<feature type="transmembrane region" description="Helical" evidence="10">
    <location>
        <begin position="6"/>
        <end position="32"/>
    </location>
</feature>
<reference evidence="12" key="1">
    <citation type="submission" date="2023-06" db="EMBL/GenBank/DDBJ databases">
        <title>Reference genome for the Northern bat (Eptesicus nilssonii), a most northern bat species.</title>
        <authorList>
            <person name="Laine V.N."/>
            <person name="Pulliainen A.T."/>
            <person name="Lilley T.M."/>
        </authorList>
    </citation>
    <scope>NUCLEOTIDE SEQUENCE</scope>
    <source>
        <strain evidence="12">BLF_Eptnil</strain>
        <tissue evidence="12">Kidney</tissue>
    </source>
</reference>
<dbReference type="PANTHER" id="PTHR11984:SF3">
    <property type="entry name" value="GAP JUNCTION DELTA-4 PROTEIN"/>
    <property type="match status" value="1"/>
</dbReference>
<dbReference type="PRINTS" id="PR00206">
    <property type="entry name" value="CONNEXIN"/>
</dbReference>
<sequence>MDRLDLLGFLIITLNCNVTIVGKIWLIFMILLRMVVIIVAGSPVYQDEQERFVCNTLQPGCANVCYDVFSPVSHCASGWSKACLSSSLPRFSVSTCCTKALSSPPADPGGQRAVQGARTSQT</sequence>
<keyword evidence="5" id="KW-0303">Gap junction</keyword>
<dbReference type="SMART" id="SM00037">
    <property type="entry name" value="CNX"/>
    <property type="match status" value="1"/>
</dbReference>
<evidence type="ECO:0000256" key="4">
    <source>
        <dbReference type="ARBA" id="ARBA00022692"/>
    </source>
</evidence>
<dbReference type="GO" id="GO:0007267">
    <property type="term" value="P:cell-cell signaling"/>
    <property type="evidence" value="ECO:0007669"/>
    <property type="project" value="TreeGrafter"/>
</dbReference>
<dbReference type="InterPro" id="IPR000500">
    <property type="entry name" value="Connexin"/>
</dbReference>
<keyword evidence="4 10" id="KW-0812">Transmembrane</keyword>
<proteinExistence type="predicted"/>
<evidence type="ECO:0000256" key="9">
    <source>
        <dbReference type="SAM" id="MobiDB-lite"/>
    </source>
</evidence>
<name>A0AA40LNX1_CNENI</name>
<dbReference type="InterPro" id="IPR038359">
    <property type="entry name" value="Connexin_N_sf"/>
</dbReference>
<dbReference type="Gene3D" id="1.20.1440.80">
    <property type="entry name" value="Gap junction channel protein cysteine-rich domain"/>
    <property type="match status" value="1"/>
</dbReference>
<dbReference type="PANTHER" id="PTHR11984">
    <property type="entry name" value="CONNEXIN"/>
    <property type="match status" value="1"/>
</dbReference>
<accession>A0AA40LNX1</accession>
<organism evidence="12 13">
    <name type="scientific">Cnephaeus nilssonii</name>
    <name type="common">Northern bat</name>
    <name type="synonym">Eptesicus nilssonii</name>
    <dbReference type="NCBI Taxonomy" id="3371016"/>
    <lineage>
        <taxon>Eukaryota</taxon>
        <taxon>Metazoa</taxon>
        <taxon>Chordata</taxon>
        <taxon>Craniata</taxon>
        <taxon>Vertebrata</taxon>
        <taxon>Euteleostomi</taxon>
        <taxon>Mammalia</taxon>
        <taxon>Eutheria</taxon>
        <taxon>Laurasiatheria</taxon>
        <taxon>Chiroptera</taxon>
        <taxon>Yangochiroptera</taxon>
        <taxon>Vespertilionidae</taxon>
        <taxon>Cnephaeus</taxon>
    </lineage>
</organism>
<feature type="domain" description="Connexin N-terminal" evidence="11">
    <location>
        <begin position="43"/>
        <end position="76"/>
    </location>
</feature>
<evidence type="ECO:0000256" key="3">
    <source>
        <dbReference type="ARBA" id="ARBA00022475"/>
    </source>
</evidence>
<evidence type="ECO:0000256" key="5">
    <source>
        <dbReference type="ARBA" id="ARBA00022868"/>
    </source>
</evidence>
<evidence type="ECO:0000259" key="11">
    <source>
        <dbReference type="SMART" id="SM00037"/>
    </source>
</evidence>
<keyword evidence="6" id="KW-0965">Cell junction</keyword>
<comment type="caution">
    <text evidence="12">The sequence shown here is derived from an EMBL/GenBank/DDBJ whole genome shotgun (WGS) entry which is preliminary data.</text>
</comment>
<keyword evidence="13" id="KW-1185">Reference proteome</keyword>
<dbReference type="Pfam" id="PF00029">
    <property type="entry name" value="Connexin"/>
    <property type="match status" value="1"/>
</dbReference>
<protein>
    <recommendedName>
        <fullName evidence="11">Connexin N-terminal domain-containing protein</fullName>
    </recommendedName>
</protein>
<dbReference type="InterPro" id="IPR013092">
    <property type="entry name" value="Connexin_N"/>
</dbReference>
<feature type="region of interest" description="Disordered" evidence="9">
    <location>
        <begin position="101"/>
        <end position="122"/>
    </location>
</feature>
<keyword evidence="3" id="KW-1003">Cell membrane</keyword>
<dbReference type="InterPro" id="IPR017990">
    <property type="entry name" value="Connexin_CS"/>
</dbReference>
<keyword evidence="8 10" id="KW-0472">Membrane</keyword>
<evidence type="ECO:0000256" key="10">
    <source>
        <dbReference type="SAM" id="Phobius"/>
    </source>
</evidence>
<evidence type="ECO:0000256" key="1">
    <source>
        <dbReference type="ARBA" id="ARBA00004610"/>
    </source>
</evidence>
<comment type="subcellular location">
    <subcellularLocation>
        <location evidence="1">Cell junction</location>
        <location evidence="1">Gap junction</location>
    </subcellularLocation>
    <subcellularLocation>
        <location evidence="2">Cell membrane</location>
        <topology evidence="2">Multi-pass membrane protein</topology>
    </subcellularLocation>
</comment>
<dbReference type="GO" id="GO:0005243">
    <property type="term" value="F:gap junction channel activity"/>
    <property type="evidence" value="ECO:0007669"/>
    <property type="project" value="TreeGrafter"/>
</dbReference>
<evidence type="ECO:0000313" key="13">
    <source>
        <dbReference type="Proteomes" id="UP001177744"/>
    </source>
</evidence>
<evidence type="ECO:0000256" key="7">
    <source>
        <dbReference type="ARBA" id="ARBA00022989"/>
    </source>
</evidence>
<evidence type="ECO:0000313" key="12">
    <source>
        <dbReference type="EMBL" id="KAK1338638.1"/>
    </source>
</evidence>
<dbReference type="AlphaFoldDB" id="A0AA40LNX1"/>
<dbReference type="PROSITE" id="PS00407">
    <property type="entry name" value="CONNEXINS_1"/>
    <property type="match status" value="1"/>
</dbReference>
<dbReference type="Proteomes" id="UP001177744">
    <property type="component" value="Unassembled WGS sequence"/>
</dbReference>
<evidence type="ECO:0000256" key="8">
    <source>
        <dbReference type="ARBA" id="ARBA00023136"/>
    </source>
</evidence>